<feature type="region of interest" description="Disordered" evidence="1">
    <location>
        <begin position="1"/>
        <end position="54"/>
    </location>
</feature>
<protein>
    <submittedName>
        <fullName evidence="2">Uncharacterized protein</fullName>
    </submittedName>
</protein>
<gene>
    <name evidence="2" type="ORF">NW762_011702</name>
</gene>
<dbReference type="Proteomes" id="UP001152049">
    <property type="component" value="Unassembled WGS sequence"/>
</dbReference>
<evidence type="ECO:0000256" key="1">
    <source>
        <dbReference type="SAM" id="MobiDB-lite"/>
    </source>
</evidence>
<keyword evidence="3" id="KW-1185">Reference proteome</keyword>
<evidence type="ECO:0000313" key="2">
    <source>
        <dbReference type="EMBL" id="KAJ4251052.1"/>
    </source>
</evidence>
<feature type="non-terminal residue" evidence="2">
    <location>
        <position position="54"/>
    </location>
</feature>
<evidence type="ECO:0000313" key="3">
    <source>
        <dbReference type="Proteomes" id="UP001152049"/>
    </source>
</evidence>
<reference evidence="2" key="1">
    <citation type="submission" date="2022-09" db="EMBL/GenBank/DDBJ databases">
        <title>Fusarium specimens isolated from Avocado Roots.</title>
        <authorList>
            <person name="Stajich J."/>
            <person name="Roper C."/>
            <person name="Heimlech-Rivalta G."/>
        </authorList>
    </citation>
    <scope>NUCLEOTIDE SEQUENCE</scope>
    <source>
        <strain evidence="2">CF00136</strain>
    </source>
</reference>
<name>A0A9W8V961_9HYPO</name>
<organism evidence="2 3">
    <name type="scientific">Fusarium torreyae</name>
    <dbReference type="NCBI Taxonomy" id="1237075"/>
    <lineage>
        <taxon>Eukaryota</taxon>
        <taxon>Fungi</taxon>
        <taxon>Dikarya</taxon>
        <taxon>Ascomycota</taxon>
        <taxon>Pezizomycotina</taxon>
        <taxon>Sordariomycetes</taxon>
        <taxon>Hypocreomycetidae</taxon>
        <taxon>Hypocreales</taxon>
        <taxon>Nectriaceae</taxon>
        <taxon>Fusarium</taxon>
    </lineage>
</organism>
<dbReference type="OrthoDB" id="10546698at2759"/>
<comment type="caution">
    <text evidence="2">The sequence shown here is derived from an EMBL/GenBank/DDBJ whole genome shotgun (WGS) entry which is preliminary data.</text>
</comment>
<sequence>MDIPVQRVPLDSGPPLPKPGGTHAMGTDRDMRYSSGLADKRAHHPSNQERVDQE</sequence>
<accession>A0A9W8V961</accession>
<proteinExistence type="predicted"/>
<dbReference type="EMBL" id="JAOQAZ010000029">
    <property type="protein sequence ID" value="KAJ4251052.1"/>
    <property type="molecule type" value="Genomic_DNA"/>
</dbReference>
<dbReference type="AlphaFoldDB" id="A0A9W8V961"/>